<evidence type="ECO:0000313" key="2">
    <source>
        <dbReference type="EMBL" id="KUR73475.1"/>
    </source>
</evidence>
<dbReference type="InterPro" id="IPR037401">
    <property type="entry name" value="SnoaL-like"/>
</dbReference>
<evidence type="ECO:0000313" key="3">
    <source>
        <dbReference type="Proteomes" id="UP000058012"/>
    </source>
</evidence>
<comment type="caution">
    <text evidence="2">The sequence shown here is derived from an EMBL/GenBank/DDBJ whole genome shotgun (WGS) entry which is preliminary data.</text>
</comment>
<dbReference type="InterPro" id="IPR032710">
    <property type="entry name" value="NTF2-like_dom_sf"/>
</dbReference>
<sequence length="154" mass="17514">MAVTMDELLAREEMRDVLHRYCKGIDRRDWALVRSCFADDHVHKHATIEGSADDFVRMASAVLSTIPATHHTIGNMHFAFAEDGLSAETEANFVAYHLIEAGHTEGTPVPTGGKATDWIVAGRYCDRFEKRDGKWIIVRRQAYHDWERFDPANI</sequence>
<dbReference type="CDD" id="cd00531">
    <property type="entry name" value="NTF2_like"/>
    <property type="match status" value="1"/>
</dbReference>
<accession>A0A124JWL4</accession>
<evidence type="ECO:0000259" key="1">
    <source>
        <dbReference type="Pfam" id="PF13577"/>
    </source>
</evidence>
<name>A0A124JWL4_9SPHN</name>
<feature type="domain" description="SnoaL-like" evidence="1">
    <location>
        <begin position="7"/>
        <end position="140"/>
    </location>
</feature>
<dbReference type="Gene3D" id="3.10.450.50">
    <property type="match status" value="1"/>
</dbReference>
<dbReference type="Pfam" id="PF13577">
    <property type="entry name" value="SnoaL_4"/>
    <property type="match status" value="1"/>
</dbReference>
<keyword evidence="3" id="KW-1185">Reference proteome</keyword>
<proteinExistence type="predicted"/>
<dbReference type="RefSeq" id="WP_067905992.1">
    <property type="nucleotide sequence ID" value="NZ_KQ954244.1"/>
</dbReference>
<dbReference type="Proteomes" id="UP000058012">
    <property type="component" value="Unassembled WGS sequence"/>
</dbReference>
<dbReference type="SUPFAM" id="SSF54427">
    <property type="entry name" value="NTF2-like"/>
    <property type="match status" value="1"/>
</dbReference>
<dbReference type="EMBL" id="LLZS01000001">
    <property type="protein sequence ID" value="KUR73475.1"/>
    <property type="molecule type" value="Genomic_DNA"/>
</dbReference>
<reference evidence="2 3" key="1">
    <citation type="submission" date="2015-10" db="EMBL/GenBank/DDBJ databases">
        <title>Draft genome sequence of Novosphingobium fuchskuhlense DSM 25065 isolated from a surface water sample of the southwest basin of Lake Grosse Fuchskuhle.</title>
        <authorList>
            <person name="Ruckert C."/>
            <person name="Winkler A."/>
            <person name="Glaeser J."/>
            <person name="Grossart H.-P."/>
            <person name="Kalinowski J."/>
            <person name="Glaeser S."/>
        </authorList>
    </citation>
    <scope>NUCLEOTIDE SEQUENCE [LARGE SCALE GENOMIC DNA]</scope>
    <source>
        <strain evidence="2 3">FNE08-7</strain>
    </source>
</reference>
<organism evidence="2 3">
    <name type="scientific">Novosphingobium fuchskuhlense</name>
    <dbReference type="NCBI Taxonomy" id="1117702"/>
    <lineage>
        <taxon>Bacteria</taxon>
        <taxon>Pseudomonadati</taxon>
        <taxon>Pseudomonadota</taxon>
        <taxon>Alphaproteobacteria</taxon>
        <taxon>Sphingomonadales</taxon>
        <taxon>Sphingomonadaceae</taxon>
        <taxon>Novosphingobium</taxon>
    </lineage>
</organism>
<dbReference type="AlphaFoldDB" id="A0A124JWL4"/>
<dbReference type="STRING" id="1117702.AQZ52_00365"/>
<protein>
    <recommendedName>
        <fullName evidence="1">SnoaL-like domain-containing protein</fullName>
    </recommendedName>
</protein>
<gene>
    <name evidence="2" type="ORF">AQZ52_00365</name>
</gene>